<evidence type="ECO:0000256" key="7">
    <source>
        <dbReference type="SAM" id="Phobius"/>
    </source>
</evidence>
<comment type="subcellular location">
    <subcellularLocation>
        <location evidence="1">Cell membrane</location>
        <topology evidence="1">Multi-pass membrane protein</topology>
    </subcellularLocation>
</comment>
<evidence type="ECO:0000256" key="3">
    <source>
        <dbReference type="ARBA" id="ARBA00022475"/>
    </source>
</evidence>
<dbReference type="AlphaFoldDB" id="A0A402AKH4"/>
<evidence type="ECO:0000256" key="5">
    <source>
        <dbReference type="ARBA" id="ARBA00022989"/>
    </source>
</evidence>
<evidence type="ECO:0000256" key="6">
    <source>
        <dbReference type="ARBA" id="ARBA00023136"/>
    </source>
</evidence>
<evidence type="ECO:0008006" key="10">
    <source>
        <dbReference type="Google" id="ProtNLM"/>
    </source>
</evidence>
<keyword evidence="3" id="KW-1003">Cell membrane</keyword>
<gene>
    <name evidence="8" type="ORF">KDK_33340</name>
</gene>
<feature type="transmembrane region" description="Helical" evidence="7">
    <location>
        <begin position="74"/>
        <end position="98"/>
    </location>
</feature>
<keyword evidence="9" id="KW-1185">Reference proteome</keyword>
<dbReference type="EMBL" id="BIFS01000001">
    <property type="protein sequence ID" value="GCE19534.1"/>
    <property type="molecule type" value="Genomic_DNA"/>
</dbReference>
<accession>A0A402AKH4</accession>
<comment type="caution">
    <text evidence="8">The sequence shown here is derived from an EMBL/GenBank/DDBJ whole genome shotgun (WGS) entry which is preliminary data.</text>
</comment>
<reference evidence="9" key="1">
    <citation type="submission" date="2018-12" db="EMBL/GenBank/DDBJ databases">
        <title>Tengunoibacter tsumagoiensis gen. nov., sp. nov., Dictyobacter kobayashii sp. nov., D. alpinus sp. nov., and D. joshuensis sp. nov. and description of Dictyobacteraceae fam. nov. within the order Ktedonobacterales isolated from Tengu-no-mugimeshi.</title>
        <authorList>
            <person name="Wang C.M."/>
            <person name="Zheng Y."/>
            <person name="Sakai Y."/>
            <person name="Toyoda A."/>
            <person name="Minakuchi Y."/>
            <person name="Abe K."/>
            <person name="Yokota A."/>
            <person name="Yabe S."/>
        </authorList>
    </citation>
    <scope>NUCLEOTIDE SEQUENCE [LARGE SCALE GENOMIC DNA]</scope>
    <source>
        <strain evidence="9">Uno11</strain>
    </source>
</reference>
<dbReference type="InterPro" id="IPR007341">
    <property type="entry name" value="Transgly_assoc"/>
</dbReference>
<sequence length="104" mass="10703">MHVIIQPIHITTIHITDILQPGNLIAWLLVGLIAGALAGTVVRGRGYGCIGNIVVGLVGSVIGAILASALDLGTFHFCGSIFISFIGAAIFVAILQLLSGGSRR</sequence>
<evidence type="ECO:0000256" key="1">
    <source>
        <dbReference type="ARBA" id="ARBA00004651"/>
    </source>
</evidence>
<keyword evidence="5 7" id="KW-1133">Transmembrane helix</keyword>
<organism evidence="8 9">
    <name type="scientific">Dictyobacter kobayashii</name>
    <dbReference type="NCBI Taxonomy" id="2014872"/>
    <lineage>
        <taxon>Bacteria</taxon>
        <taxon>Bacillati</taxon>
        <taxon>Chloroflexota</taxon>
        <taxon>Ktedonobacteria</taxon>
        <taxon>Ktedonobacterales</taxon>
        <taxon>Dictyobacteraceae</taxon>
        <taxon>Dictyobacter</taxon>
    </lineage>
</organism>
<name>A0A402AKH4_9CHLR</name>
<dbReference type="Pfam" id="PF04226">
    <property type="entry name" value="Transgly_assoc"/>
    <property type="match status" value="1"/>
</dbReference>
<dbReference type="RefSeq" id="WP_126551391.1">
    <property type="nucleotide sequence ID" value="NZ_BIFS01000001.1"/>
</dbReference>
<keyword evidence="4 7" id="KW-0812">Transmembrane</keyword>
<dbReference type="Proteomes" id="UP000287188">
    <property type="component" value="Unassembled WGS sequence"/>
</dbReference>
<dbReference type="PANTHER" id="PTHR33884:SF3">
    <property type="entry name" value="UPF0410 PROTEIN YMGE"/>
    <property type="match status" value="1"/>
</dbReference>
<feature type="transmembrane region" description="Helical" evidence="7">
    <location>
        <begin position="49"/>
        <end position="68"/>
    </location>
</feature>
<keyword evidence="6 7" id="KW-0472">Membrane</keyword>
<evidence type="ECO:0000256" key="2">
    <source>
        <dbReference type="ARBA" id="ARBA00011006"/>
    </source>
</evidence>
<evidence type="ECO:0000256" key="4">
    <source>
        <dbReference type="ARBA" id="ARBA00022692"/>
    </source>
</evidence>
<feature type="transmembrane region" description="Helical" evidence="7">
    <location>
        <begin position="24"/>
        <end position="42"/>
    </location>
</feature>
<evidence type="ECO:0000313" key="8">
    <source>
        <dbReference type="EMBL" id="GCE19534.1"/>
    </source>
</evidence>
<dbReference type="PANTHER" id="PTHR33884">
    <property type="entry name" value="UPF0410 PROTEIN YMGE"/>
    <property type="match status" value="1"/>
</dbReference>
<evidence type="ECO:0000313" key="9">
    <source>
        <dbReference type="Proteomes" id="UP000287188"/>
    </source>
</evidence>
<dbReference type="GO" id="GO:0005886">
    <property type="term" value="C:plasma membrane"/>
    <property type="evidence" value="ECO:0007669"/>
    <property type="project" value="UniProtKB-SubCell"/>
</dbReference>
<proteinExistence type="inferred from homology"/>
<protein>
    <recommendedName>
        <fullName evidence="10">Transglycosylase</fullName>
    </recommendedName>
</protein>
<comment type="similarity">
    <text evidence="2">Belongs to the UPF0410 family.</text>
</comment>
<dbReference type="OrthoDB" id="165283at2"/>